<dbReference type="PANTHER" id="PTHR47894:SF4">
    <property type="entry name" value="HTH-TYPE TRANSCRIPTIONAL REGULATOR GADX"/>
    <property type="match status" value="1"/>
</dbReference>
<dbReference type="PROSITE" id="PS01124">
    <property type="entry name" value="HTH_ARAC_FAMILY_2"/>
    <property type="match status" value="1"/>
</dbReference>
<evidence type="ECO:0000256" key="1">
    <source>
        <dbReference type="ARBA" id="ARBA00023015"/>
    </source>
</evidence>
<reference evidence="5 6" key="1">
    <citation type="submission" date="2020-07" db="EMBL/GenBank/DDBJ databases">
        <title>Exploring microbial biodiversity for novel pathways involved in the catabolism of aromatic compounds derived from lignin.</title>
        <authorList>
            <person name="Elkins J."/>
        </authorList>
    </citation>
    <scope>NUCLEOTIDE SEQUENCE [LARGE SCALE GENOMIC DNA]</scope>
    <source>
        <strain evidence="5 6">H2C3B</strain>
    </source>
</reference>
<organism evidence="5 6">
    <name type="scientific">Paraburkholderia bryophila</name>
    <dbReference type="NCBI Taxonomy" id="420952"/>
    <lineage>
        <taxon>Bacteria</taxon>
        <taxon>Pseudomonadati</taxon>
        <taxon>Pseudomonadota</taxon>
        <taxon>Betaproteobacteria</taxon>
        <taxon>Burkholderiales</taxon>
        <taxon>Burkholderiaceae</taxon>
        <taxon>Paraburkholderia</taxon>
    </lineage>
</organism>
<evidence type="ECO:0000256" key="2">
    <source>
        <dbReference type="ARBA" id="ARBA00023125"/>
    </source>
</evidence>
<keyword evidence="1" id="KW-0805">Transcription regulation</keyword>
<protein>
    <submittedName>
        <fullName evidence="5">AraC-like DNA-binding protein</fullName>
    </submittedName>
</protein>
<dbReference type="AlphaFoldDB" id="A0A7Z0AZV2"/>
<feature type="domain" description="HTH araC/xylS-type" evidence="4">
    <location>
        <begin position="190"/>
        <end position="287"/>
    </location>
</feature>
<dbReference type="Gene3D" id="1.10.10.60">
    <property type="entry name" value="Homeodomain-like"/>
    <property type="match status" value="1"/>
</dbReference>
<evidence type="ECO:0000313" key="6">
    <source>
        <dbReference type="Proteomes" id="UP000572540"/>
    </source>
</evidence>
<dbReference type="Pfam" id="PF12833">
    <property type="entry name" value="HTH_18"/>
    <property type="match status" value="1"/>
</dbReference>
<dbReference type="PANTHER" id="PTHR47894">
    <property type="entry name" value="HTH-TYPE TRANSCRIPTIONAL REGULATOR GADX"/>
    <property type="match status" value="1"/>
</dbReference>
<evidence type="ECO:0000313" key="5">
    <source>
        <dbReference type="EMBL" id="NYH14915.1"/>
    </source>
</evidence>
<evidence type="ECO:0000259" key="4">
    <source>
        <dbReference type="PROSITE" id="PS01124"/>
    </source>
</evidence>
<gene>
    <name evidence="5" type="ORF">GGD41_002143</name>
</gene>
<comment type="caution">
    <text evidence="5">The sequence shown here is derived from an EMBL/GenBank/DDBJ whole genome shotgun (WGS) entry which is preliminary data.</text>
</comment>
<dbReference type="SMART" id="SM00342">
    <property type="entry name" value="HTH_ARAC"/>
    <property type="match status" value="1"/>
</dbReference>
<dbReference type="GO" id="GO:0000976">
    <property type="term" value="F:transcription cis-regulatory region binding"/>
    <property type="evidence" value="ECO:0007669"/>
    <property type="project" value="TreeGrafter"/>
</dbReference>
<keyword evidence="3" id="KW-0804">Transcription</keyword>
<dbReference type="Proteomes" id="UP000572540">
    <property type="component" value="Unassembled WGS sequence"/>
</dbReference>
<accession>A0A7Z0AZV2</accession>
<dbReference type="InterPro" id="IPR009057">
    <property type="entry name" value="Homeodomain-like_sf"/>
</dbReference>
<keyword evidence="2 5" id="KW-0238">DNA-binding</keyword>
<dbReference type="InterPro" id="IPR018060">
    <property type="entry name" value="HTH_AraC"/>
</dbReference>
<dbReference type="SUPFAM" id="SSF46689">
    <property type="entry name" value="Homeodomain-like"/>
    <property type="match status" value="1"/>
</dbReference>
<evidence type="ECO:0000256" key="3">
    <source>
        <dbReference type="ARBA" id="ARBA00023163"/>
    </source>
</evidence>
<dbReference type="RefSeq" id="WP_179710454.1">
    <property type="nucleotide sequence ID" value="NZ_JACCAU010000001.1"/>
</dbReference>
<dbReference type="GO" id="GO:0003700">
    <property type="term" value="F:DNA-binding transcription factor activity"/>
    <property type="evidence" value="ECO:0007669"/>
    <property type="project" value="InterPro"/>
</dbReference>
<sequence length="294" mass="32209">MTETRDLLLALKRLAKVDTRPPSLLRVAARPSMFAFVARERERIADVFLPRPSLIVVLEGSKELVTMGRQLRFAAGRAIVLPGGWRGDVVNVPDDVTGFYRALFLDFSEALVLGAHRAHPEWQAQTGAQNIEARLDPLLIGAILHSAEGIATQSLPPVLVDHRIMEILLILGTRGVLPLRPHAAAQSIADAVRALVRWRPDHPWTADLLSAELGMSNATLRRKLAGEGESLRALLAEERMAAASSMLKEAGVSVRDAALASGYQSSRRFIERFREIEGADPRAIHDPLPIDDGK</sequence>
<name>A0A7Z0AZV2_9BURK</name>
<proteinExistence type="predicted"/>
<dbReference type="EMBL" id="JACCAU010000001">
    <property type="protein sequence ID" value="NYH14915.1"/>
    <property type="molecule type" value="Genomic_DNA"/>
</dbReference>
<dbReference type="GO" id="GO:0005829">
    <property type="term" value="C:cytosol"/>
    <property type="evidence" value="ECO:0007669"/>
    <property type="project" value="TreeGrafter"/>
</dbReference>